<evidence type="ECO:0000313" key="4">
    <source>
        <dbReference type="Proteomes" id="UP000271031"/>
    </source>
</evidence>
<name>A0A3M8DQ21_9BACL</name>
<dbReference type="InterPro" id="IPR035905">
    <property type="entry name" value="Barstar-like_sf"/>
</dbReference>
<evidence type="ECO:0000259" key="2">
    <source>
        <dbReference type="Pfam" id="PF01337"/>
    </source>
</evidence>
<dbReference type="Pfam" id="PF01337">
    <property type="entry name" value="Barstar"/>
    <property type="match status" value="1"/>
</dbReference>
<dbReference type="Proteomes" id="UP000271031">
    <property type="component" value="Unassembled WGS sequence"/>
</dbReference>
<comment type="similarity">
    <text evidence="1">Belongs to the barstar family.</text>
</comment>
<protein>
    <submittedName>
        <fullName evidence="3">Barnase inhibitor</fullName>
    </submittedName>
</protein>
<dbReference type="AlphaFoldDB" id="A0A3M8DQ21"/>
<reference evidence="3 4" key="1">
    <citation type="submission" date="2018-10" db="EMBL/GenBank/DDBJ databases">
        <title>Phylogenomics of Brevibacillus.</title>
        <authorList>
            <person name="Dunlap C."/>
        </authorList>
    </citation>
    <scope>NUCLEOTIDE SEQUENCE [LARGE SCALE GENOMIC DNA]</scope>
    <source>
        <strain evidence="3 4">JCM 15716</strain>
    </source>
</reference>
<dbReference type="RefSeq" id="WP_122917874.1">
    <property type="nucleotide sequence ID" value="NZ_RHHQ01000008.1"/>
</dbReference>
<dbReference type="Gene3D" id="3.30.370.10">
    <property type="entry name" value="Barstar-like"/>
    <property type="match status" value="1"/>
</dbReference>
<organism evidence="3 4">
    <name type="scientific">Brevibacillus fluminis</name>
    <dbReference type="NCBI Taxonomy" id="511487"/>
    <lineage>
        <taxon>Bacteria</taxon>
        <taxon>Bacillati</taxon>
        <taxon>Bacillota</taxon>
        <taxon>Bacilli</taxon>
        <taxon>Bacillales</taxon>
        <taxon>Paenibacillaceae</taxon>
        <taxon>Brevibacillus</taxon>
    </lineage>
</organism>
<keyword evidence="4" id="KW-1185">Reference proteome</keyword>
<dbReference type="InterPro" id="IPR000468">
    <property type="entry name" value="Barstar"/>
</dbReference>
<evidence type="ECO:0000256" key="1">
    <source>
        <dbReference type="ARBA" id="ARBA00006845"/>
    </source>
</evidence>
<feature type="domain" description="Barstar (barnase inhibitor)" evidence="2">
    <location>
        <begin position="8"/>
        <end position="89"/>
    </location>
</feature>
<sequence>MSSERVFHITIDVSGVRSKEELHLVLKSSLKFPDFYGMNLSAFWDAITGLVEMPSNLTFLGWNTLKELLPDVAQSIEKTFEDYNDYYPDHHTCNVIYK</sequence>
<dbReference type="EMBL" id="RHHQ01000008">
    <property type="protein sequence ID" value="RNB89619.1"/>
    <property type="molecule type" value="Genomic_DNA"/>
</dbReference>
<dbReference type="SUPFAM" id="SSF52038">
    <property type="entry name" value="Barstar-related"/>
    <property type="match status" value="1"/>
</dbReference>
<accession>A0A3M8DQ21</accession>
<gene>
    <name evidence="3" type="ORF">EDM56_10565</name>
</gene>
<evidence type="ECO:0000313" key="3">
    <source>
        <dbReference type="EMBL" id="RNB89619.1"/>
    </source>
</evidence>
<comment type="caution">
    <text evidence="3">The sequence shown here is derived from an EMBL/GenBank/DDBJ whole genome shotgun (WGS) entry which is preliminary data.</text>
</comment>
<dbReference type="OrthoDB" id="7575400at2"/>
<proteinExistence type="inferred from homology"/>